<dbReference type="EMBL" id="CAJHNJ030000114">
    <property type="protein sequence ID" value="CAG9135787.1"/>
    <property type="molecule type" value="Genomic_DNA"/>
</dbReference>
<evidence type="ECO:0000256" key="6">
    <source>
        <dbReference type="ARBA" id="ARBA00022898"/>
    </source>
</evidence>
<protein>
    <submittedName>
        <fullName evidence="8">(diamondback moth) hypothetical protein</fullName>
    </submittedName>
</protein>
<dbReference type="SUPFAM" id="SSF53383">
    <property type="entry name" value="PLP-dependent transferases"/>
    <property type="match status" value="1"/>
</dbReference>
<feature type="domain" description="Aminotransferase class I/classII large" evidence="7">
    <location>
        <begin position="127"/>
        <end position="460"/>
    </location>
</feature>
<dbReference type="InterPro" id="IPR015421">
    <property type="entry name" value="PyrdxlP-dep_Trfase_major"/>
</dbReference>
<dbReference type="FunFam" id="3.40.640.10:FF:000053">
    <property type="entry name" value="Aminotransferase, class I"/>
    <property type="match status" value="1"/>
</dbReference>
<dbReference type="AlphaFoldDB" id="A0A8S4G840"/>
<keyword evidence="4" id="KW-0032">Aminotransferase</keyword>
<dbReference type="GO" id="GO:0016212">
    <property type="term" value="F:kynurenine-oxoglutarate transaminase activity"/>
    <property type="evidence" value="ECO:0007669"/>
    <property type="project" value="TreeGrafter"/>
</dbReference>
<evidence type="ECO:0000256" key="5">
    <source>
        <dbReference type="ARBA" id="ARBA00022679"/>
    </source>
</evidence>
<sequence>MIVTKKLFSLSPSAKLLKTLLESHTLHSVRGVSQSFNYEDIFKFYSDAPAPAATPLTDRDYERFISKRSALRQPGLTRQITQLSYQAGRDAVSLAEGMASSAVFPFTHLRLETSGGHEVTLEGEKLRAALQYVPTQGLPDLVRHLRQLTSDLHRPPPLPRDVLVTSGSQSGLYMAVDLLLEPGAPVLVQEHSYTGFYSVLKPYQPEVIGIPEDQHGVIPEILESVLEERLCKGQLMPKFFYLVPTGSNPTGTVLPEGRRRQIYELACRYDFLILEDDPYMFVNYTDQPVPSFLSLDSAGRVIRLDSLSKVLSPGLRAAWATAPPALLQRLQLHQEAHCLHSCTLAMAILLQLLQTWGRAGLATQLRGARALYRARRDALAAALRAHCAHLAHWHVPEGGMFFWVRLNVEDVRDMVFKTAFEKGLMLVPGQACNYDASAPSPHLRLAFSKVKLEDMDTAARLLADVIRTEQAKACGNRAERVATHR</sequence>
<dbReference type="InterPro" id="IPR015424">
    <property type="entry name" value="PyrdxlP-dep_Trfase"/>
</dbReference>
<keyword evidence="5" id="KW-0808">Transferase</keyword>
<gene>
    <name evidence="8" type="ORF">PLXY2_LOCUS14044</name>
</gene>
<comment type="subunit">
    <text evidence="3">Homodimer.</text>
</comment>
<evidence type="ECO:0000313" key="9">
    <source>
        <dbReference type="Proteomes" id="UP000653454"/>
    </source>
</evidence>
<dbReference type="InterPro" id="IPR004839">
    <property type="entry name" value="Aminotransferase_I/II_large"/>
</dbReference>
<comment type="caution">
    <text evidence="8">The sequence shown here is derived from an EMBL/GenBank/DDBJ whole genome shotgun (WGS) entry which is preliminary data.</text>
</comment>
<dbReference type="PANTHER" id="PTHR42790">
    <property type="entry name" value="AMINOTRANSFERASE"/>
    <property type="match status" value="1"/>
</dbReference>
<dbReference type="CDD" id="cd00609">
    <property type="entry name" value="AAT_like"/>
    <property type="match status" value="1"/>
</dbReference>
<dbReference type="Proteomes" id="UP000653454">
    <property type="component" value="Unassembled WGS sequence"/>
</dbReference>
<evidence type="ECO:0000256" key="3">
    <source>
        <dbReference type="ARBA" id="ARBA00011738"/>
    </source>
</evidence>
<keyword evidence="6" id="KW-0663">Pyridoxal phosphate</keyword>
<dbReference type="InterPro" id="IPR050859">
    <property type="entry name" value="Class-I_PLP-dep_aminotransf"/>
</dbReference>
<evidence type="ECO:0000259" key="7">
    <source>
        <dbReference type="Pfam" id="PF00155"/>
    </source>
</evidence>
<evidence type="ECO:0000256" key="4">
    <source>
        <dbReference type="ARBA" id="ARBA00022576"/>
    </source>
</evidence>
<comment type="similarity">
    <text evidence="2">Belongs to the class-I pyridoxal-phosphate-dependent aminotransferase family.</text>
</comment>
<dbReference type="GO" id="GO:0030170">
    <property type="term" value="F:pyridoxal phosphate binding"/>
    <property type="evidence" value="ECO:0007669"/>
    <property type="project" value="InterPro"/>
</dbReference>
<comment type="cofactor">
    <cofactor evidence="1">
        <name>pyridoxal 5'-phosphate</name>
        <dbReference type="ChEBI" id="CHEBI:597326"/>
    </cofactor>
</comment>
<evidence type="ECO:0000256" key="2">
    <source>
        <dbReference type="ARBA" id="ARBA00007441"/>
    </source>
</evidence>
<dbReference type="PANTHER" id="PTHR42790:SF19">
    <property type="entry name" value="KYNURENINE_ALPHA-AMINOADIPATE AMINOTRANSFERASE, MITOCHONDRIAL"/>
    <property type="match status" value="1"/>
</dbReference>
<reference evidence="8" key="1">
    <citation type="submission" date="2020-11" db="EMBL/GenBank/DDBJ databases">
        <authorList>
            <person name="Whiteford S."/>
        </authorList>
    </citation>
    <scope>NUCLEOTIDE SEQUENCE</scope>
</reference>
<evidence type="ECO:0000256" key="1">
    <source>
        <dbReference type="ARBA" id="ARBA00001933"/>
    </source>
</evidence>
<organism evidence="8 9">
    <name type="scientific">Plutella xylostella</name>
    <name type="common">Diamondback moth</name>
    <name type="synonym">Plutella maculipennis</name>
    <dbReference type="NCBI Taxonomy" id="51655"/>
    <lineage>
        <taxon>Eukaryota</taxon>
        <taxon>Metazoa</taxon>
        <taxon>Ecdysozoa</taxon>
        <taxon>Arthropoda</taxon>
        <taxon>Hexapoda</taxon>
        <taxon>Insecta</taxon>
        <taxon>Pterygota</taxon>
        <taxon>Neoptera</taxon>
        <taxon>Endopterygota</taxon>
        <taxon>Lepidoptera</taxon>
        <taxon>Glossata</taxon>
        <taxon>Ditrysia</taxon>
        <taxon>Yponomeutoidea</taxon>
        <taxon>Plutellidae</taxon>
        <taxon>Plutella</taxon>
    </lineage>
</organism>
<evidence type="ECO:0000313" key="8">
    <source>
        <dbReference type="EMBL" id="CAG9135787.1"/>
    </source>
</evidence>
<keyword evidence="9" id="KW-1185">Reference proteome</keyword>
<dbReference type="Gene3D" id="3.40.640.10">
    <property type="entry name" value="Type I PLP-dependent aspartate aminotransferase-like (Major domain)"/>
    <property type="match status" value="1"/>
</dbReference>
<dbReference type="Pfam" id="PF00155">
    <property type="entry name" value="Aminotran_1_2"/>
    <property type="match status" value="1"/>
</dbReference>
<proteinExistence type="inferred from homology"/>
<dbReference type="GO" id="GO:1901605">
    <property type="term" value="P:alpha-amino acid metabolic process"/>
    <property type="evidence" value="ECO:0007669"/>
    <property type="project" value="TreeGrafter"/>
</dbReference>
<accession>A0A8S4G840</accession>
<name>A0A8S4G840_PLUXY</name>